<keyword evidence="2" id="KW-1185">Reference proteome</keyword>
<dbReference type="AlphaFoldDB" id="A0LGI5"/>
<accession>A0LGI5</accession>
<dbReference type="KEGG" id="sfu:Sfum_0840"/>
<dbReference type="STRING" id="335543.Sfum_0840"/>
<gene>
    <name evidence="1" type="ordered locus">Sfum_0840</name>
</gene>
<dbReference type="InterPro" id="IPR024208">
    <property type="entry name" value="DUF3842"/>
</dbReference>
<dbReference type="Pfam" id="PF12953">
    <property type="entry name" value="DUF3842"/>
    <property type="match status" value="1"/>
</dbReference>
<sequence>MRAAFDMGQEKHRDDLGGRFLMKIAVIDGESGTIGATVVTKIRHTLGERIEIWALGTNAIATDRMMKAGANRGAAGEAAITRCAGQVDIIVGSISILVAHAFLGEVTPSIAEAVGTAEARKLILPISQESVTVVSTFPEPLPHMVEGLVKLHLAPLVDAADKNRKPH</sequence>
<reference evidence="1 2" key="1">
    <citation type="submission" date="2006-10" db="EMBL/GenBank/DDBJ databases">
        <title>Complete sequence of Syntrophobacter fumaroxidans MPOB.</title>
        <authorList>
            <consortium name="US DOE Joint Genome Institute"/>
            <person name="Copeland A."/>
            <person name="Lucas S."/>
            <person name="Lapidus A."/>
            <person name="Barry K."/>
            <person name="Detter J.C."/>
            <person name="Glavina del Rio T."/>
            <person name="Hammon N."/>
            <person name="Israni S."/>
            <person name="Pitluck S."/>
            <person name="Goltsman E.G."/>
            <person name="Martinez M."/>
            <person name="Schmutz J."/>
            <person name="Larimer F."/>
            <person name="Land M."/>
            <person name="Hauser L."/>
            <person name="Kyrpides N."/>
            <person name="Kim E."/>
            <person name="Boone D.R."/>
            <person name="Brockman F."/>
            <person name="Culley D."/>
            <person name="Ferry J."/>
            <person name="Gunsalus R."/>
            <person name="McInerney M.J."/>
            <person name="Morrison M."/>
            <person name="Plugge C."/>
            <person name="Rohlin L."/>
            <person name="Scholten J."/>
            <person name="Sieber J."/>
            <person name="Stams A.J.M."/>
            <person name="Worm P."/>
            <person name="Henstra A.M."/>
            <person name="Richardson P."/>
        </authorList>
    </citation>
    <scope>NUCLEOTIDE SEQUENCE [LARGE SCALE GENOMIC DNA]</scope>
    <source>
        <strain evidence="2">DSM 10017 / MPOB</strain>
    </source>
</reference>
<dbReference type="EMBL" id="CP000478">
    <property type="protein sequence ID" value="ABK16537.1"/>
    <property type="molecule type" value="Genomic_DNA"/>
</dbReference>
<proteinExistence type="predicted"/>
<evidence type="ECO:0008006" key="3">
    <source>
        <dbReference type="Google" id="ProtNLM"/>
    </source>
</evidence>
<dbReference type="InParanoid" id="A0LGI5"/>
<dbReference type="HOGENOM" id="CLU_130373_0_0_7"/>
<evidence type="ECO:0000313" key="1">
    <source>
        <dbReference type="EMBL" id="ABK16537.1"/>
    </source>
</evidence>
<name>A0LGI5_SYNFM</name>
<protein>
    <recommendedName>
        <fullName evidence="3">DUF3842 family protein</fullName>
    </recommendedName>
</protein>
<dbReference type="Proteomes" id="UP000001784">
    <property type="component" value="Chromosome"/>
</dbReference>
<organism evidence="1 2">
    <name type="scientific">Syntrophobacter fumaroxidans (strain DSM 10017 / MPOB)</name>
    <dbReference type="NCBI Taxonomy" id="335543"/>
    <lineage>
        <taxon>Bacteria</taxon>
        <taxon>Pseudomonadati</taxon>
        <taxon>Thermodesulfobacteriota</taxon>
        <taxon>Syntrophobacteria</taxon>
        <taxon>Syntrophobacterales</taxon>
        <taxon>Syntrophobacteraceae</taxon>
        <taxon>Syntrophobacter</taxon>
    </lineage>
</organism>
<dbReference type="eggNOG" id="ENOG503194H">
    <property type="taxonomic scope" value="Bacteria"/>
</dbReference>
<dbReference type="RefSeq" id="WP_011697710.1">
    <property type="nucleotide sequence ID" value="NC_008554.1"/>
</dbReference>
<evidence type="ECO:0000313" key="2">
    <source>
        <dbReference type="Proteomes" id="UP000001784"/>
    </source>
</evidence>